<sequence length="417" mass="47245">MARLVRQSMNNSEALNDAVEQSLREVFPPDVLRLKGSELGEIVRDAFEYRKSLVSPDGTLHDSFEESLDEEIRQRVEALVVAKDEPFDPDLFLHPITRAIQSVERRTGGPRLYAGLLLQLDSAFEVLTGDLMVAISLLHPVDYDLKSLGLSSGEIIRAVNQEGVAQLFAEREAATVLNRSLDAWIEWFERAPRKLIAPGALTSITDVKRFHLIRNVLAHGDAKPQSRHLKLMEELGLQETDFRLTSERFAEACEAYLALGYELWAISGDKLFSKEPGFSGPLTYIQIRLLNNGFSSVVASLDHSRLRSFQVDEVRINAWLAKLDEVDRDSEFELDPPFEENTVEEQIRQWEPDDSVAERFERLQLAKLVLTGDRVQANALATQMFASGRLQINHVLDWPIFRKLDTERILQAHEDGA</sequence>
<dbReference type="AlphaFoldDB" id="A0A2L2BRH5"/>
<dbReference type="Proteomes" id="UP000243077">
    <property type="component" value="Chromosome"/>
</dbReference>
<protein>
    <submittedName>
        <fullName evidence="1">Uncharacterized protein</fullName>
    </submittedName>
</protein>
<dbReference type="KEGG" id="psai:C3B54_111312"/>
<gene>
    <name evidence="1" type="ORF">C3B54_111312</name>
</gene>
<organism evidence="1 2">
    <name type="scientific">Pontimonas salivibrio</name>
    <dbReference type="NCBI Taxonomy" id="1159327"/>
    <lineage>
        <taxon>Bacteria</taxon>
        <taxon>Bacillati</taxon>
        <taxon>Actinomycetota</taxon>
        <taxon>Actinomycetes</taxon>
        <taxon>Micrococcales</taxon>
        <taxon>Microbacteriaceae</taxon>
        <taxon>Pontimonas</taxon>
    </lineage>
</organism>
<proteinExistence type="predicted"/>
<name>A0A2L2BRH5_9MICO</name>
<evidence type="ECO:0000313" key="1">
    <source>
        <dbReference type="EMBL" id="AVG24258.1"/>
    </source>
</evidence>
<dbReference type="EMBL" id="CP026923">
    <property type="protein sequence ID" value="AVG24258.1"/>
    <property type="molecule type" value="Genomic_DNA"/>
</dbReference>
<evidence type="ECO:0000313" key="2">
    <source>
        <dbReference type="Proteomes" id="UP000243077"/>
    </source>
</evidence>
<reference evidence="1 2" key="1">
    <citation type="submission" date="2018-02" db="EMBL/GenBank/DDBJ databases">
        <title>Complete genome of the streamlined marine actinobacterium Pontimonas salivibrio CL-TW6 adapted to coastal planktonic lifestype.</title>
        <authorList>
            <person name="Cho B.C."/>
            <person name="Hardies S.C."/>
            <person name="Jang G.I."/>
            <person name="Hwang C.Y."/>
        </authorList>
    </citation>
    <scope>NUCLEOTIDE SEQUENCE [LARGE SCALE GENOMIC DNA]</scope>
    <source>
        <strain evidence="1 2">CL-TW6</strain>
    </source>
</reference>
<accession>A0A2L2BRH5</accession>
<keyword evidence="2" id="KW-1185">Reference proteome</keyword>